<evidence type="ECO:0000313" key="5">
    <source>
        <dbReference type="Proteomes" id="UP001597533"/>
    </source>
</evidence>
<accession>A0ABW5WPK3</accession>
<dbReference type="InterPro" id="IPR016119">
    <property type="entry name" value="Br/Cl_peroxidase_C"/>
</dbReference>
<dbReference type="PANTHER" id="PTHR34599:SF2">
    <property type="entry name" value="TRAF-TYPE DOMAIN-CONTAINING PROTEIN"/>
    <property type="match status" value="1"/>
</dbReference>
<dbReference type="Pfam" id="PF18962">
    <property type="entry name" value="Por_Secre_tail"/>
    <property type="match status" value="1"/>
</dbReference>
<dbReference type="InterPro" id="IPR036938">
    <property type="entry name" value="PAP2/HPO_sf"/>
</dbReference>
<dbReference type="Proteomes" id="UP001597533">
    <property type="component" value="Unassembled WGS sequence"/>
</dbReference>
<feature type="chain" id="PRO_5046441024" evidence="2">
    <location>
        <begin position="22"/>
        <end position="730"/>
    </location>
</feature>
<keyword evidence="1 2" id="KW-0732">Signal</keyword>
<comment type="caution">
    <text evidence="4">The sequence shown here is derived from an EMBL/GenBank/DDBJ whole genome shotgun (WGS) entry which is preliminary data.</text>
</comment>
<keyword evidence="5" id="KW-1185">Reference proteome</keyword>
<name>A0ABW5WPK3_9FLAO</name>
<dbReference type="Gene3D" id="1.10.606.10">
    <property type="entry name" value="Vanadium-containing Chloroperoxidase, domain 2"/>
    <property type="match status" value="1"/>
</dbReference>
<dbReference type="CDD" id="cd03398">
    <property type="entry name" value="PAP2_haloperoxidase"/>
    <property type="match status" value="1"/>
</dbReference>
<gene>
    <name evidence="4" type="ORF">ACFS5M_07715</name>
</gene>
<evidence type="ECO:0000313" key="4">
    <source>
        <dbReference type="EMBL" id="MFD2823551.1"/>
    </source>
</evidence>
<protein>
    <submittedName>
        <fullName evidence="4">T9SS type A sorting domain-containing protein</fullName>
    </submittedName>
</protein>
<dbReference type="InterPro" id="IPR052559">
    <property type="entry name" value="V-haloperoxidase"/>
</dbReference>
<reference evidence="5" key="1">
    <citation type="journal article" date="2019" name="Int. J. Syst. Evol. Microbiol.">
        <title>The Global Catalogue of Microorganisms (GCM) 10K type strain sequencing project: providing services to taxonomists for standard genome sequencing and annotation.</title>
        <authorList>
            <consortium name="The Broad Institute Genomics Platform"/>
            <consortium name="The Broad Institute Genome Sequencing Center for Infectious Disease"/>
            <person name="Wu L."/>
            <person name="Ma J."/>
        </authorList>
    </citation>
    <scope>NUCLEOTIDE SEQUENCE [LARGE SCALE GENOMIC DNA]</scope>
    <source>
        <strain evidence="5">KCTC 32141</strain>
    </source>
</reference>
<dbReference type="RefSeq" id="WP_183487567.1">
    <property type="nucleotide sequence ID" value="NZ_JBHUOV010000002.1"/>
</dbReference>
<sequence length="730" mass="82157">MNKFTLLIFSFILLLTSPVFAQHSVAREWNEEILNAIRLDFARPTVHARNLFHTSAVMYDAWAIFDEQAETVFLGKTFDGYTMDFEGIATPTDIDAARHEVISYAIFNLIKHRFQDSPNYFSDIYPSIVILFQSYGYDIDFTSTDYSSDSYAALGNYMASQMIAFGLQDGSNEENQYANINYLPTNEPLILDLYEDNTGIDPNSWQPLAFDVFIDQSGNTLPLSVPPFLSPEWGKVGPFCLKNEDLNIYNDPGYDCYVYNDPGAPHYIQNSNEDGFDDPYKWHFALVAAWSSHLDPNDETMMDISPGSIGNFDSDNFPETFEEYKAFYNFEEGGDASTGHDLNPYTGEPYEVQMVKRADYGRVLAEFWADGPDSETPPGHWFTILNYVSDHPLIVKQMNGTGPELSDLEWDVKSYLTLGGAMHDSAVNTWGIKGFYDYIRPISAIRYMAGKGQSTDASRLSYDPHGLPLIPNFIEIVESGDPLAGAGDEYVGKIKIRAWKGPDYIDDPETDIAGVDWIYGENWWPYQRATFVTPPFAGYVSGHSTFSRAAAEVLTLLTGDEFFPGGMGTFDIEQNNFLVFEPGPTQNMTLQWATYRDASDQTSLSRIWGGIHPPIDDIRGRIIGEEIGIDAFNLATQYFDGSLHTDEYSEAESLISIYPNPASELLHIKTSLNEPLKVEIYSIEGKYVYNKMISNSISSIDISTMSSGLYFVKILNQNAENILIKKIIKN</sequence>
<dbReference type="PANTHER" id="PTHR34599">
    <property type="entry name" value="PEROXIDASE-RELATED"/>
    <property type="match status" value="1"/>
</dbReference>
<evidence type="ECO:0000256" key="2">
    <source>
        <dbReference type="SAM" id="SignalP"/>
    </source>
</evidence>
<dbReference type="NCBIfam" id="TIGR04183">
    <property type="entry name" value="Por_Secre_tail"/>
    <property type="match status" value="1"/>
</dbReference>
<dbReference type="InterPro" id="IPR026444">
    <property type="entry name" value="Secre_tail"/>
</dbReference>
<proteinExistence type="predicted"/>
<evidence type="ECO:0000259" key="3">
    <source>
        <dbReference type="Pfam" id="PF18962"/>
    </source>
</evidence>
<evidence type="ECO:0000256" key="1">
    <source>
        <dbReference type="ARBA" id="ARBA00022729"/>
    </source>
</evidence>
<organism evidence="4 5">
    <name type="scientific">Lacinutrix iliipiscaria</name>
    <dbReference type="NCBI Taxonomy" id="1230532"/>
    <lineage>
        <taxon>Bacteria</taxon>
        <taxon>Pseudomonadati</taxon>
        <taxon>Bacteroidota</taxon>
        <taxon>Flavobacteriia</taxon>
        <taxon>Flavobacteriales</taxon>
        <taxon>Flavobacteriaceae</taxon>
        <taxon>Lacinutrix</taxon>
    </lineage>
</organism>
<feature type="domain" description="Secretion system C-terminal sorting" evidence="3">
    <location>
        <begin position="657"/>
        <end position="728"/>
    </location>
</feature>
<feature type="signal peptide" evidence="2">
    <location>
        <begin position="1"/>
        <end position="21"/>
    </location>
</feature>
<dbReference type="EMBL" id="JBHUOV010000002">
    <property type="protein sequence ID" value="MFD2823551.1"/>
    <property type="molecule type" value="Genomic_DNA"/>
</dbReference>
<dbReference type="SUPFAM" id="SSF48317">
    <property type="entry name" value="Acid phosphatase/Vanadium-dependent haloperoxidase"/>
    <property type="match status" value="1"/>
</dbReference>